<dbReference type="GO" id="GO:0005737">
    <property type="term" value="C:cytoplasm"/>
    <property type="evidence" value="ECO:0007669"/>
    <property type="project" value="TreeGrafter"/>
</dbReference>
<feature type="binding site" evidence="6">
    <location>
        <position position="229"/>
    </location>
    <ligand>
        <name>D-dopa</name>
        <dbReference type="ChEBI" id="CHEBI:149689"/>
    </ligand>
</feature>
<feature type="chain" id="PRO_5002027262" evidence="7">
    <location>
        <begin position="19"/>
        <end position="346"/>
    </location>
</feature>
<keyword evidence="5" id="KW-0560">Oxidoreductase</keyword>
<keyword evidence="3" id="KW-0285">Flavoprotein</keyword>
<organism evidence="9">
    <name type="scientific">Achlya hypogyna</name>
    <name type="common">Oomycete</name>
    <name type="synonym">Protoachlya hypogyna</name>
    <dbReference type="NCBI Taxonomy" id="1202772"/>
    <lineage>
        <taxon>Eukaryota</taxon>
        <taxon>Sar</taxon>
        <taxon>Stramenopiles</taxon>
        <taxon>Oomycota</taxon>
        <taxon>Saprolegniomycetes</taxon>
        <taxon>Saprolegniales</taxon>
        <taxon>Achlyaceae</taxon>
        <taxon>Achlya</taxon>
    </lineage>
</organism>
<gene>
    <name evidence="10" type="ORF">ACHHYP_02358</name>
</gene>
<dbReference type="Gene3D" id="3.30.9.10">
    <property type="entry name" value="D-Amino Acid Oxidase, subunit A, domain 2"/>
    <property type="match status" value="1"/>
</dbReference>
<dbReference type="InterPro" id="IPR006076">
    <property type="entry name" value="FAD-dep_OxRdtase"/>
</dbReference>
<dbReference type="InterPro" id="IPR023209">
    <property type="entry name" value="DAO"/>
</dbReference>
<feature type="signal peptide" evidence="7">
    <location>
        <begin position="1"/>
        <end position="18"/>
    </location>
</feature>
<keyword evidence="4 6" id="KW-0274">FAD</keyword>
<dbReference type="PANTHER" id="PTHR11530">
    <property type="entry name" value="D-AMINO ACID OXIDASE"/>
    <property type="match status" value="1"/>
</dbReference>
<dbReference type="AlphaFoldDB" id="A0A0A7CLU5"/>
<evidence type="ECO:0000259" key="8">
    <source>
        <dbReference type="Pfam" id="PF01266"/>
    </source>
</evidence>
<dbReference type="Pfam" id="PF01266">
    <property type="entry name" value="DAO"/>
    <property type="match status" value="1"/>
</dbReference>
<feature type="binding site" evidence="6">
    <location>
        <position position="313"/>
    </location>
    <ligand>
        <name>D-serine</name>
        <dbReference type="ChEBI" id="CHEBI:35247"/>
    </ligand>
</feature>
<protein>
    <submittedName>
        <fullName evidence="10">Amino acid oxidase</fullName>
    </submittedName>
    <submittedName>
        <fullName evidence="9">Secreted protein</fullName>
    </submittedName>
</protein>
<dbReference type="GO" id="GO:0003884">
    <property type="term" value="F:D-amino-acid oxidase activity"/>
    <property type="evidence" value="ECO:0007669"/>
    <property type="project" value="InterPro"/>
</dbReference>
<evidence type="ECO:0000256" key="4">
    <source>
        <dbReference type="ARBA" id="ARBA00022827"/>
    </source>
</evidence>
<dbReference type="EMBL" id="KM038411">
    <property type="protein sequence ID" value="AIG55872.1"/>
    <property type="molecule type" value="Genomic_DNA"/>
</dbReference>
<evidence type="ECO:0000256" key="2">
    <source>
        <dbReference type="ARBA" id="ARBA00006730"/>
    </source>
</evidence>
<evidence type="ECO:0000313" key="11">
    <source>
        <dbReference type="Proteomes" id="UP000243579"/>
    </source>
</evidence>
<evidence type="ECO:0000256" key="3">
    <source>
        <dbReference type="ARBA" id="ARBA00022630"/>
    </source>
</evidence>
<feature type="binding site" evidence="6">
    <location>
        <position position="191"/>
    </location>
    <ligand>
        <name>FAD</name>
        <dbReference type="ChEBI" id="CHEBI:57692"/>
    </ligand>
</feature>
<evidence type="ECO:0000256" key="5">
    <source>
        <dbReference type="ARBA" id="ARBA00023002"/>
    </source>
</evidence>
<evidence type="ECO:0000313" key="10">
    <source>
        <dbReference type="EMBL" id="OQR93668.1"/>
    </source>
</evidence>
<feature type="binding site" evidence="6">
    <location>
        <position position="285"/>
    </location>
    <ligand>
        <name>D-dopa</name>
        <dbReference type="ChEBI" id="CHEBI:149689"/>
    </ligand>
</feature>
<dbReference type="PANTHER" id="PTHR11530:SF11">
    <property type="entry name" value="D-ASPARTATE OXIDASE"/>
    <property type="match status" value="1"/>
</dbReference>
<proteinExistence type="inferred from homology"/>
<keyword evidence="7" id="KW-0732">Signal</keyword>
<comment type="cofactor">
    <cofactor evidence="1 6">
        <name>FAD</name>
        <dbReference type="ChEBI" id="CHEBI:57692"/>
    </cofactor>
</comment>
<dbReference type="InterPro" id="IPR006181">
    <property type="entry name" value="D-amino_acid_oxidase_CS"/>
</dbReference>
<dbReference type="PIRSF" id="PIRSF000189">
    <property type="entry name" value="D-aa_oxidase"/>
    <property type="match status" value="1"/>
</dbReference>
<dbReference type="SUPFAM" id="SSF54373">
    <property type="entry name" value="FAD-linked reductases, C-terminal domain"/>
    <property type="match status" value="1"/>
</dbReference>
<dbReference type="STRING" id="1202772.A0A0A7CLU5"/>
<comment type="similarity">
    <text evidence="2">Belongs to the DAMOX/DASOX family.</text>
</comment>
<evidence type="ECO:0000256" key="6">
    <source>
        <dbReference type="PIRSR" id="PIRSR000189-1"/>
    </source>
</evidence>
<dbReference type="SUPFAM" id="SSF51971">
    <property type="entry name" value="Nucleotide-binding domain"/>
    <property type="match status" value="1"/>
</dbReference>
<feature type="domain" description="FAD dependent oxidoreductase" evidence="8">
    <location>
        <begin position="4"/>
        <end position="323"/>
    </location>
</feature>
<dbReference type="EMBL" id="JNBR01000400">
    <property type="protein sequence ID" value="OQR93668.1"/>
    <property type="molecule type" value="Genomic_DNA"/>
</dbReference>
<name>A0A0A7CLU5_ACHHY</name>
<sequence length="346" mass="36939">MKGHVVVVGAGVVGLTTALQLLLDGIPASQITVVAKDLSADTVSCVAGALWESPPYQMEANPTAVQWCATTLHILTQLSRDHPDAGIHIVPSFTTSGTLLETNVDAKNACTSYIEWETPAAANALLRRAGVPELGDKFRYFQSYDAPVAAMDVYLDWLNAELRRRGVVVRQAEVTDLWARAGPNTVVVNCTGLAAHAYDSNVYPCKGQVVRVHAPWVRAAILDMDSGAYMIPRPNGDLICGGTSENDVWDLTVESHVTEAILRKCTAVLPSIANARVLGVRTGHRPNRRGGVRLEAEASAHGGYVVHNYGHGGSGLCCSWGTAIDASKLVRTSLARMGHGAPRSKL</sequence>
<dbReference type="GO" id="GO:0019478">
    <property type="term" value="P:D-amino acid catabolic process"/>
    <property type="evidence" value="ECO:0007669"/>
    <property type="project" value="TreeGrafter"/>
</dbReference>
<evidence type="ECO:0000313" key="9">
    <source>
        <dbReference type="EMBL" id="AIG55872.1"/>
    </source>
</evidence>
<keyword evidence="11" id="KW-1185">Reference proteome</keyword>
<accession>A0A0A7CLU5</accession>
<dbReference type="OrthoDB" id="2015447at2759"/>
<dbReference type="Proteomes" id="UP000243579">
    <property type="component" value="Unassembled WGS sequence"/>
</dbReference>
<dbReference type="PROSITE" id="PS00677">
    <property type="entry name" value="DAO"/>
    <property type="match status" value="1"/>
</dbReference>
<reference evidence="9 11" key="1">
    <citation type="journal article" date="2014" name="Genome Biol. Evol.">
        <title>The secreted proteins of Achlya hypogyna and Thraustotheca clavata identify the ancestral oomycete secretome and reveal gene acquisitions by horizontal gene transfer.</title>
        <authorList>
            <person name="Misner I."/>
            <person name="Blouin N."/>
            <person name="Leonard G."/>
            <person name="Richards T.A."/>
            <person name="Lane C.E."/>
        </authorList>
    </citation>
    <scope>NUCLEOTIDE SEQUENCE</scope>
    <source>
        <strain evidence="9 11">ATCC 48635</strain>
    </source>
</reference>
<evidence type="ECO:0000256" key="7">
    <source>
        <dbReference type="SAM" id="SignalP"/>
    </source>
</evidence>
<dbReference type="Gene3D" id="3.40.50.720">
    <property type="entry name" value="NAD(P)-binding Rossmann-like Domain"/>
    <property type="match status" value="1"/>
</dbReference>
<evidence type="ECO:0000256" key="1">
    <source>
        <dbReference type="ARBA" id="ARBA00001974"/>
    </source>
</evidence>
<dbReference type="GO" id="GO:0071949">
    <property type="term" value="F:FAD binding"/>
    <property type="evidence" value="ECO:0007669"/>
    <property type="project" value="InterPro"/>
</dbReference>